<keyword evidence="6" id="KW-0645">Protease</keyword>
<dbReference type="EMBL" id="CP130144">
    <property type="protein sequence ID" value="WNZ45653.1"/>
    <property type="molecule type" value="Genomic_DNA"/>
</dbReference>
<dbReference type="Pfam" id="PF03717">
    <property type="entry name" value="PBP_dimer"/>
    <property type="match status" value="1"/>
</dbReference>
<dbReference type="PANTHER" id="PTHR30627">
    <property type="entry name" value="PEPTIDOGLYCAN D,D-TRANSPEPTIDASE"/>
    <property type="match status" value="1"/>
</dbReference>
<keyword evidence="17" id="KW-0121">Carboxypeptidase</keyword>
<keyword evidence="8 17" id="KW-0378">Hydrolase</keyword>
<reference evidence="17" key="2">
    <citation type="submission" date="2023-07" db="EMBL/GenBank/DDBJ databases">
        <authorList>
            <person name="Bai X.-H."/>
            <person name="Wang H.-H."/>
            <person name="Wang J."/>
            <person name="Ma M.-Y."/>
            <person name="Hu H.-H."/>
            <person name="Song Z.-L."/>
            <person name="Ma H.-G."/>
            <person name="Fan Y."/>
            <person name="Du C.-Y."/>
            <person name="Xu J.-C."/>
        </authorList>
    </citation>
    <scope>NUCLEOTIDE SEQUENCE</scope>
    <source>
        <strain evidence="17">CZ1</strain>
    </source>
</reference>
<dbReference type="SUPFAM" id="SSF56519">
    <property type="entry name" value="Penicillin binding protein dimerisation domain"/>
    <property type="match status" value="1"/>
</dbReference>
<dbReference type="PANTHER" id="PTHR30627:SF2">
    <property type="entry name" value="PEPTIDOGLYCAN D,D-TRANSPEPTIDASE MRDA"/>
    <property type="match status" value="1"/>
</dbReference>
<dbReference type="SUPFAM" id="SSF56601">
    <property type="entry name" value="beta-lactamase/transpeptidase-like"/>
    <property type="match status" value="1"/>
</dbReference>
<evidence type="ECO:0000256" key="12">
    <source>
        <dbReference type="ARBA" id="ARBA00023136"/>
    </source>
</evidence>
<dbReference type="InterPro" id="IPR012338">
    <property type="entry name" value="Beta-lactam/transpept-like"/>
</dbReference>
<dbReference type="Gene3D" id="3.90.1310.10">
    <property type="entry name" value="Penicillin-binding protein 2a (Domain 2)"/>
    <property type="match status" value="1"/>
</dbReference>
<evidence type="ECO:0000256" key="7">
    <source>
        <dbReference type="ARBA" id="ARBA00022692"/>
    </source>
</evidence>
<feature type="domain" description="Penicillin-binding protein dimerisation" evidence="16">
    <location>
        <begin position="66"/>
        <end position="233"/>
    </location>
</feature>
<feature type="domain" description="Penicillin-binding protein transpeptidase" evidence="15">
    <location>
        <begin position="267"/>
        <end position="578"/>
    </location>
</feature>
<dbReference type="EC" id="3.4.16.4" evidence="17"/>
<dbReference type="AlphaFoldDB" id="A0AA97AND6"/>
<evidence type="ECO:0000256" key="13">
    <source>
        <dbReference type="ARBA" id="ARBA00023316"/>
    </source>
</evidence>
<dbReference type="InterPro" id="IPR001460">
    <property type="entry name" value="PCN-bd_Tpept"/>
</dbReference>
<organism evidence="17">
    <name type="scientific">Leptolyngbya boryana CZ1</name>
    <dbReference type="NCBI Taxonomy" id="3060204"/>
    <lineage>
        <taxon>Bacteria</taxon>
        <taxon>Bacillati</taxon>
        <taxon>Cyanobacteriota</taxon>
        <taxon>Cyanophyceae</taxon>
        <taxon>Leptolyngbyales</taxon>
        <taxon>Leptolyngbyaceae</taxon>
        <taxon>Leptolyngbya group</taxon>
        <taxon>Leptolyngbya</taxon>
    </lineage>
</organism>
<keyword evidence="5" id="KW-0997">Cell inner membrane</keyword>
<dbReference type="GO" id="GO:0008658">
    <property type="term" value="F:penicillin binding"/>
    <property type="evidence" value="ECO:0007669"/>
    <property type="project" value="InterPro"/>
</dbReference>
<gene>
    <name evidence="17" type="primary">mrdA</name>
    <name evidence="17" type="ORF">Q2T42_28095</name>
</gene>
<evidence type="ECO:0000256" key="11">
    <source>
        <dbReference type="ARBA" id="ARBA00022989"/>
    </source>
</evidence>
<feature type="transmembrane region" description="Helical" evidence="14">
    <location>
        <begin position="21"/>
        <end position="43"/>
    </location>
</feature>
<dbReference type="NCBIfam" id="TIGR03423">
    <property type="entry name" value="pbp2_mrdA"/>
    <property type="match status" value="1"/>
</dbReference>
<dbReference type="InterPro" id="IPR017790">
    <property type="entry name" value="Penicillin-binding_protein_2"/>
</dbReference>
<keyword evidence="11 14" id="KW-1133">Transmembrane helix</keyword>
<dbReference type="GO" id="GO:0071972">
    <property type="term" value="F:peptidoglycan L,D-transpeptidase activity"/>
    <property type="evidence" value="ECO:0007669"/>
    <property type="project" value="TreeGrafter"/>
</dbReference>
<name>A0AA97AND6_LEPBY</name>
<evidence type="ECO:0000256" key="4">
    <source>
        <dbReference type="ARBA" id="ARBA00022475"/>
    </source>
</evidence>
<keyword evidence="10" id="KW-0573">Peptidoglycan synthesis</keyword>
<evidence type="ECO:0000259" key="15">
    <source>
        <dbReference type="Pfam" id="PF00905"/>
    </source>
</evidence>
<keyword evidence="12 14" id="KW-0472">Membrane</keyword>
<comment type="similarity">
    <text evidence="3">Belongs to the transpeptidase family.</text>
</comment>
<keyword evidence="4" id="KW-1003">Cell membrane</keyword>
<keyword evidence="7 14" id="KW-0812">Transmembrane</keyword>
<sequence>MANLSVSASSWVNKARSQRSFRAVILFMLASGLMSICGFRLAYLQLVEGSRNRQLADQNRIRSISIVADRGNLIDRKGTPIVVNRLSRSVYLYPREQTKEQWQVSAEKISQLLEIPKEEILKKLEAVQYKSVAPVRILRGIDEKKYTAINEIGQIRGLEVQAESTRQYPFGSLAAHVLGYIGEATAEDLKAHPEFPNGMLVGQMGIERIQDSVLRGTWGNRLIEVDSTGRELKMLGTQQPVAGQPLQLTLDVKLQQAAERALGGRRGAVVVLDVKTGSVLTMASGPTFDPNMFTRKISQKAWDELQKKEHPFLNRALQGYPPGSTFKIVTAMAAMKSGKFNATSMLPTYSAMNIGGTLFHEHGDASYGTIGFKDALAVSSNSFFYQLGMSIGPEAIAQWGGKFGVGTTSTMGLDGASHGMIPTPKEKEKVFNEQWYVGDTVSTSIGQGMVQMTPLEMAVMVSTVANGGKRIKPHLFAHQTYQPNMQPESLAFDPAALKVLQEGLIAVVQAGTAQSLNDGSIPLTAGKTGTAEVQGQEDNSMYVGYGPANNPQIAVAVVVENGGYGATAAVPIAHEIYKAFFGVTKPKAE</sequence>
<protein>
    <submittedName>
        <fullName evidence="17">Penicillin-binding protein 2</fullName>
        <ecNumber evidence="17">3.4.16.4</ecNumber>
    </submittedName>
</protein>
<dbReference type="GO" id="GO:0009002">
    <property type="term" value="F:serine-type D-Ala-D-Ala carboxypeptidase activity"/>
    <property type="evidence" value="ECO:0007669"/>
    <property type="project" value="UniProtKB-EC"/>
</dbReference>
<evidence type="ECO:0000256" key="10">
    <source>
        <dbReference type="ARBA" id="ARBA00022984"/>
    </source>
</evidence>
<accession>A0AA97AND6</accession>
<dbReference type="GO" id="GO:0005886">
    <property type="term" value="C:plasma membrane"/>
    <property type="evidence" value="ECO:0007669"/>
    <property type="project" value="UniProtKB-SubCell"/>
</dbReference>
<dbReference type="GO" id="GO:0071555">
    <property type="term" value="P:cell wall organization"/>
    <property type="evidence" value="ECO:0007669"/>
    <property type="project" value="UniProtKB-KW"/>
</dbReference>
<evidence type="ECO:0000256" key="5">
    <source>
        <dbReference type="ARBA" id="ARBA00022519"/>
    </source>
</evidence>
<dbReference type="InterPro" id="IPR036138">
    <property type="entry name" value="PBP_dimer_sf"/>
</dbReference>
<evidence type="ECO:0000256" key="1">
    <source>
        <dbReference type="ARBA" id="ARBA00004167"/>
    </source>
</evidence>
<proteinExistence type="inferred from homology"/>
<evidence type="ECO:0000256" key="8">
    <source>
        <dbReference type="ARBA" id="ARBA00022801"/>
    </source>
</evidence>
<evidence type="ECO:0000256" key="14">
    <source>
        <dbReference type="SAM" id="Phobius"/>
    </source>
</evidence>
<evidence type="ECO:0000256" key="9">
    <source>
        <dbReference type="ARBA" id="ARBA00022960"/>
    </source>
</evidence>
<comment type="subcellular location">
    <subcellularLocation>
        <location evidence="2">Cell membrane</location>
    </subcellularLocation>
    <subcellularLocation>
        <location evidence="1">Membrane</location>
        <topology evidence="1">Single-pass membrane protein</topology>
    </subcellularLocation>
</comment>
<dbReference type="GO" id="GO:0006508">
    <property type="term" value="P:proteolysis"/>
    <property type="evidence" value="ECO:0007669"/>
    <property type="project" value="UniProtKB-KW"/>
</dbReference>
<evidence type="ECO:0000256" key="3">
    <source>
        <dbReference type="ARBA" id="ARBA00007171"/>
    </source>
</evidence>
<evidence type="ECO:0000256" key="6">
    <source>
        <dbReference type="ARBA" id="ARBA00022670"/>
    </source>
</evidence>
<dbReference type="GO" id="GO:0008360">
    <property type="term" value="P:regulation of cell shape"/>
    <property type="evidence" value="ECO:0007669"/>
    <property type="project" value="UniProtKB-KW"/>
</dbReference>
<evidence type="ECO:0000313" key="17">
    <source>
        <dbReference type="EMBL" id="WNZ45653.1"/>
    </source>
</evidence>
<dbReference type="RefSeq" id="WP_316427184.1">
    <property type="nucleotide sequence ID" value="NZ_CP130144.1"/>
</dbReference>
<dbReference type="GO" id="GO:0009252">
    <property type="term" value="P:peptidoglycan biosynthetic process"/>
    <property type="evidence" value="ECO:0007669"/>
    <property type="project" value="UniProtKB-KW"/>
</dbReference>
<keyword evidence="9" id="KW-0133">Cell shape</keyword>
<dbReference type="InterPro" id="IPR050515">
    <property type="entry name" value="Beta-lactam/transpept"/>
</dbReference>
<keyword evidence="13" id="KW-0961">Cell wall biogenesis/degradation</keyword>
<dbReference type="Gene3D" id="3.40.710.10">
    <property type="entry name" value="DD-peptidase/beta-lactamase superfamily"/>
    <property type="match status" value="1"/>
</dbReference>
<dbReference type="Pfam" id="PF00905">
    <property type="entry name" value="Transpeptidase"/>
    <property type="match status" value="1"/>
</dbReference>
<reference evidence="17" key="1">
    <citation type="journal article" date="2023" name="Plants (Basel)">
        <title>Genomic Analysis of Leptolyngbya boryana CZ1 Reveals Efficient Carbon Fixation Modules.</title>
        <authorList>
            <person name="Bai X."/>
            <person name="Wang H."/>
            <person name="Cheng W."/>
            <person name="Wang J."/>
            <person name="Ma M."/>
            <person name="Hu H."/>
            <person name="Song Z."/>
            <person name="Ma H."/>
            <person name="Fan Y."/>
            <person name="Du C."/>
            <person name="Xu J."/>
        </authorList>
    </citation>
    <scope>NUCLEOTIDE SEQUENCE</scope>
    <source>
        <strain evidence="17">CZ1</strain>
    </source>
</reference>
<evidence type="ECO:0000259" key="16">
    <source>
        <dbReference type="Pfam" id="PF03717"/>
    </source>
</evidence>
<dbReference type="InterPro" id="IPR005311">
    <property type="entry name" value="PBP_dimer"/>
</dbReference>
<dbReference type="Gene3D" id="3.30.1390.30">
    <property type="entry name" value="Penicillin-binding protein 2a, domain 3"/>
    <property type="match status" value="1"/>
</dbReference>
<evidence type="ECO:0000256" key="2">
    <source>
        <dbReference type="ARBA" id="ARBA00004236"/>
    </source>
</evidence>